<keyword evidence="10" id="KW-1185">Reference proteome</keyword>
<dbReference type="SUPFAM" id="SSF144091">
    <property type="entry name" value="Rhomboid-like"/>
    <property type="match status" value="1"/>
</dbReference>
<dbReference type="InterPro" id="IPR050925">
    <property type="entry name" value="Rhomboid_protease_S54"/>
</dbReference>
<evidence type="ECO:0000256" key="1">
    <source>
        <dbReference type="ARBA" id="ARBA00004141"/>
    </source>
</evidence>
<dbReference type="PANTHER" id="PTHR43731:SF14">
    <property type="entry name" value="PRESENILIN-ASSOCIATED RHOMBOID-LIKE PROTEIN, MITOCHONDRIAL"/>
    <property type="match status" value="1"/>
</dbReference>
<feature type="transmembrane region" description="Helical" evidence="7">
    <location>
        <begin position="144"/>
        <end position="163"/>
    </location>
</feature>
<gene>
    <name evidence="9" type="ORF">C3E78_00150</name>
</gene>
<keyword evidence="4" id="KW-0378">Hydrolase</keyword>
<proteinExistence type="inferred from homology"/>
<evidence type="ECO:0000256" key="2">
    <source>
        <dbReference type="ARBA" id="ARBA00009045"/>
    </source>
</evidence>
<accession>A0A2S0WHQ3</accession>
<feature type="transmembrane region" description="Helical" evidence="7">
    <location>
        <begin position="170"/>
        <end position="189"/>
    </location>
</feature>
<comment type="similarity">
    <text evidence="2">Belongs to the peptidase S54 family.</text>
</comment>
<dbReference type="GO" id="GO:0006508">
    <property type="term" value="P:proteolysis"/>
    <property type="evidence" value="ECO:0007669"/>
    <property type="project" value="UniProtKB-KW"/>
</dbReference>
<feature type="domain" description="Peptidase S54 rhomboid" evidence="8">
    <location>
        <begin position="78"/>
        <end position="209"/>
    </location>
</feature>
<evidence type="ECO:0000313" key="10">
    <source>
        <dbReference type="Proteomes" id="UP000244384"/>
    </source>
</evidence>
<dbReference type="GO" id="GO:0004252">
    <property type="term" value="F:serine-type endopeptidase activity"/>
    <property type="evidence" value="ECO:0007669"/>
    <property type="project" value="InterPro"/>
</dbReference>
<dbReference type="Pfam" id="PF01694">
    <property type="entry name" value="Rhomboid"/>
    <property type="match status" value="1"/>
</dbReference>
<keyword evidence="6 7" id="KW-0472">Membrane</keyword>
<reference evidence="10" key="1">
    <citation type="submission" date="2018-01" db="EMBL/GenBank/DDBJ databases">
        <authorList>
            <person name="Li J."/>
        </authorList>
    </citation>
    <scope>NUCLEOTIDE SEQUENCE [LARGE SCALE GENOMIC DNA]</scope>
    <source>
        <strain evidence="10">592</strain>
    </source>
</reference>
<evidence type="ECO:0000256" key="6">
    <source>
        <dbReference type="ARBA" id="ARBA00023136"/>
    </source>
</evidence>
<dbReference type="PANTHER" id="PTHR43731">
    <property type="entry name" value="RHOMBOID PROTEASE"/>
    <property type="match status" value="1"/>
</dbReference>
<keyword evidence="9" id="KW-0645">Protease</keyword>
<feature type="transmembrane region" description="Helical" evidence="7">
    <location>
        <begin position="195"/>
        <end position="211"/>
    </location>
</feature>
<keyword evidence="3 7" id="KW-0812">Transmembrane</keyword>
<comment type="subcellular location">
    <subcellularLocation>
        <location evidence="1">Membrane</location>
        <topology evidence="1">Multi-pass membrane protein</topology>
    </subcellularLocation>
</comment>
<feature type="transmembrane region" description="Helical" evidence="7">
    <location>
        <begin position="88"/>
        <end position="107"/>
    </location>
</feature>
<dbReference type="Gene3D" id="1.20.1540.10">
    <property type="entry name" value="Rhomboid-like"/>
    <property type="match status" value="1"/>
</dbReference>
<evidence type="ECO:0000313" key="9">
    <source>
        <dbReference type="EMBL" id="AWB90770.1"/>
    </source>
</evidence>
<protein>
    <submittedName>
        <fullName evidence="9">Rhomboid family intramembrane serine protease</fullName>
    </submittedName>
</protein>
<dbReference type="Proteomes" id="UP000244384">
    <property type="component" value="Chromosome"/>
</dbReference>
<dbReference type="AlphaFoldDB" id="A0A2S0WHQ3"/>
<name>A0A2S0WHQ3_9ACTN</name>
<dbReference type="InterPro" id="IPR022764">
    <property type="entry name" value="Peptidase_S54_rhomboid_dom"/>
</dbReference>
<evidence type="ECO:0000256" key="4">
    <source>
        <dbReference type="ARBA" id="ARBA00022801"/>
    </source>
</evidence>
<evidence type="ECO:0000256" key="7">
    <source>
        <dbReference type="SAM" id="Phobius"/>
    </source>
</evidence>
<feature type="transmembrane region" description="Helical" evidence="7">
    <location>
        <begin position="119"/>
        <end position="138"/>
    </location>
</feature>
<feature type="transmembrane region" description="Helical" evidence="7">
    <location>
        <begin position="218"/>
        <end position="237"/>
    </location>
</feature>
<organism evidence="9 10">
    <name type="scientific">Aeromicrobium chenweiae</name>
    <dbReference type="NCBI Taxonomy" id="2079793"/>
    <lineage>
        <taxon>Bacteria</taxon>
        <taxon>Bacillati</taxon>
        <taxon>Actinomycetota</taxon>
        <taxon>Actinomycetes</taxon>
        <taxon>Propionibacteriales</taxon>
        <taxon>Nocardioidaceae</taxon>
        <taxon>Aeromicrobium</taxon>
    </lineage>
</organism>
<feature type="transmembrane region" description="Helical" evidence="7">
    <location>
        <begin position="31"/>
        <end position="53"/>
    </location>
</feature>
<sequence length="244" mass="25439">MREASVGFQCPSCIAEGAKTVRQPKNLAGGAITRTAGVASLAIIVLNVLAYLVTAATDGQRGSFFGDGAMVGYYVADGEIYRLLTSTFLHAGILHLLFNMYALYLFGPFVERAIGTVRFVVAYLTMAIVGSVFVYLLAAPGTVTIGASGAVFGLFGMAMMLLLKAKQDITTLLVLLAINAFISVAGSNISWQGHLGGFVAGVVLGAVVAYGPRERKQLLQAAVLAVIWAGVIAAVVLRTASLTS</sequence>
<keyword evidence="5 7" id="KW-1133">Transmembrane helix</keyword>
<dbReference type="InterPro" id="IPR035952">
    <property type="entry name" value="Rhomboid-like_sf"/>
</dbReference>
<evidence type="ECO:0000256" key="3">
    <source>
        <dbReference type="ARBA" id="ARBA00022692"/>
    </source>
</evidence>
<evidence type="ECO:0000256" key="5">
    <source>
        <dbReference type="ARBA" id="ARBA00022989"/>
    </source>
</evidence>
<dbReference type="GO" id="GO:0016020">
    <property type="term" value="C:membrane"/>
    <property type="evidence" value="ECO:0007669"/>
    <property type="project" value="UniProtKB-SubCell"/>
</dbReference>
<dbReference type="KEGG" id="aez:C3E78_00150"/>
<dbReference type="EMBL" id="CP026952">
    <property type="protein sequence ID" value="AWB90770.1"/>
    <property type="molecule type" value="Genomic_DNA"/>
</dbReference>
<evidence type="ECO:0000259" key="8">
    <source>
        <dbReference type="Pfam" id="PF01694"/>
    </source>
</evidence>